<reference evidence="2" key="2">
    <citation type="submission" date="2022-06" db="UniProtKB">
        <authorList>
            <consortium name="EnsemblMetazoa"/>
        </authorList>
    </citation>
    <scope>IDENTIFICATION</scope>
    <source>
        <strain evidence="2">PS312</strain>
    </source>
</reference>
<dbReference type="Proteomes" id="UP000005239">
    <property type="component" value="Unassembled WGS sequence"/>
</dbReference>
<feature type="transmembrane region" description="Helical" evidence="1">
    <location>
        <begin position="110"/>
        <end position="132"/>
    </location>
</feature>
<gene>
    <name evidence="2" type="primary">WBGene00273046</name>
</gene>
<evidence type="ECO:0000313" key="2">
    <source>
        <dbReference type="EnsemblMetazoa" id="PPA34677.1"/>
    </source>
</evidence>
<protein>
    <submittedName>
        <fullName evidence="2">G protein-coupled receptor</fullName>
    </submittedName>
</protein>
<dbReference type="AlphaFoldDB" id="A0A8R1YQG9"/>
<dbReference type="EnsemblMetazoa" id="PPA34677.1">
    <property type="protein sequence ID" value="PPA34677.1"/>
    <property type="gene ID" value="WBGene00273046"/>
</dbReference>
<dbReference type="Pfam" id="PF10326">
    <property type="entry name" value="7TM_GPCR_Str"/>
    <property type="match status" value="1"/>
</dbReference>
<feature type="transmembrane region" description="Helical" evidence="1">
    <location>
        <begin position="186"/>
        <end position="215"/>
    </location>
</feature>
<keyword evidence="1" id="KW-0472">Membrane</keyword>
<keyword evidence="1" id="KW-1133">Transmembrane helix</keyword>
<feature type="transmembrane region" description="Helical" evidence="1">
    <location>
        <begin position="70"/>
        <end position="90"/>
    </location>
</feature>
<name>A0A8R1YQG9_PRIPA</name>
<feature type="transmembrane region" description="Helical" evidence="1">
    <location>
        <begin position="236"/>
        <end position="263"/>
    </location>
</feature>
<keyword evidence="1" id="KW-0812">Transmembrane</keyword>
<dbReference type="Gene3D" id="1.20.1070.10">
    <property type="entry name" value="Rhodopsin 7-helix transmembrane proteins"/>
    <property type="match status" value="1"/>
</dbReference>
<evidence type="ECO:0000313" key="3">
    <source>
        <dbReference type="Proteomes" id="UP000005239"/>
    </source>
</evidence>
<keyword evidence="3" id="KW-1185">Reference proteome</keyword>
<accession>A0A8R1YQG9</accession>
<dbReference type="InterPro" id="IPR019428">
    <property type="entry name" value="7TM_GPCR_serpentine_rcpt_Str"/>
</dbReference>
<dbReference type="PANTHER" id="PTHR22943:SF248">
    <property type="entry name" value="SEVEN TM RECEPTOR"/>
    <property type="match status" value="1"/>
</dbReference>
<sequence length="328" mass="37333">MGIISNLTALYLICIKSRKNVCEYRKLLLLFLISDLFYAILQGALEPSIIVSGDMFMIFASGFFQNNVMLSVYCGCVSMSFVIISFHFVFRALAMSNKSYVVSHLDWKKLSLICLIFLAVSGIWGGLTYTQFSYLPSYERLARNYFDSINLTFPKDPARELIIFQAHFERRLFISHTLSPRLDGSIAMNILLTILFVEVLVGTFVFAVIVSCIYIMRCLSSVGRNSEAWKNHHRHLFVALLVQFLIPLILLYIPCTVFILVPVFGISSSFTTPTWLLSGVYSIYPILDPLAIILLINDYRRALKEMGKTLITKVNSLQHLKLPSSRSR</sequence>
<dbReference type="PANTHER" id="PTHR22943">
    <property type="entry name" value="7-TRANSMEMBRANE DOMAIN RECEPTOR C.ELEGANS"/>
    <property type="match status" value="1"/>
</dbReference>
<evidence type="ECO:0000256" key="1">
    <source>
        <dbReference type="SAM" id="Phobius"/>
    </source>
</evidence>
<reference evidence="3" key="1">
    <citation type="journal article" date="2008" name="Nat. Genet.">
        <title>The Pristionchus pacificus genome provides a unique perspective on nematode lifestyle and parasitism.</title>
        <authorList>
            <person name="Dieterich C."/>
            <person name="Clifton S.W."/>
            <person name="Schuster L.N."/>
            <person name="Chinwalla A."/>
            <person name="Delehaunty K."/>
            <person name="Dinkelacker I."/>
            <person name="Fulton L."/>
            <person name="Fulton R."/>
            <person name="Godfrey J."/>
            <person name="Minx P."/>
            <person name="Mitreva M."/>
            <person name="Roeseler W."/>
            <person name="Tian H."/>
            <person name="Witte H."/>
            <person name="Yang S.P."/>
            <person name="Wilson R.K."/>
            <person name="Sommer R.J."/>
        </authorList>
    </citation>
    <scope>NUCLEOTIDE SEQUENCE [LARGE SCALE GENOMIC DNA]</scope>
    <source>
        <strain evidence="3">PS312</strain>
    </source>
</reference>
<organism evidence="2 3">
    <name type="scientific">Pristionchus pacificus</name>
    <name type="common">Parasitic nematode worm</name>
    <dbReference type="NCBI Taxonomy" id="54126"/>
    <lineage>
        <taxon>Eukaryota</taxon>
        <taxon>Metazoa</taxon>
        <taxon>Ecdysozoa</taxon>
        <taxon>Nematoda</taxon>
        <taxon>Chromadorea</taxon>
        <taxon>Rhabditida</taxon>
        <taxon>Rhabditina</taxon>
        <taxon>Diplogasteromorpha</taxon>
        <taxon>Diplogasteroidea</taxon>
        <taxon>Neodiplogasteridae</taxon>
        <taxon>Pristionchus</taxon>
    </lineage>
</organism>
<feature type="transmembrane region" description="Helical" evidence="1">
    <location>
        <begin position="27"/>
        <end position="50"/>
    </location>
</feature>
<proteinExistence type="predicted"/>
<feature type="transmembrane region" description="Helical" evidence="1">
    <location>
        <begin position="275"/>
        <end position="296"/>
    </location>
</feature>
<dbReference type="SUPFAM" id="SSF81321">
    <property type="entry name" value="Family A G protein-coupled receptor-like"/>
    <property type="match status" value="1"/>
</dbReference>